<evidence type="ECO:0000313" key="1">
    <source>
        <dbReference type="EMBL" id="QES47371.1"/>
    </source>
</evidence>
<reference evidence="1 2" key="1">
    <citation type="submission" date="2018-05" db="EMBL/GenBank/DDBJ databases">
        <title>Streptomyces venezuelae.</title>
        <authorList>
            <person name="Kim W."/>
            <person name="Lee N."/>
            <person name="Cho B.-K."/>
        </authorList>
    </citation>
    <scope>NUCLEOTIDE SEQUENCE [LARGE SCALE GENOMIC DNA]</scope>
    <source>
        <strain evidence="1 2">ATCC 21782</strain>
    </source>
</reference>
<dbReference type="EMBL" id="CP029190">
    <property type="protein sequence ID" value="QES47371.1"/>
    <property type="molecule type" value="Genomic_DNA"/>
</dbReference>
<proteinExistence type="predicted"/>
<protein>
    <submittedName>
        <fullName evidence="1">Uncharacterized protein</fullName>
    </submittedName>
</protein>
<organism evidence="1 2">
    <name type="scientific">Streptomyces venezuelae</name>
    <dbReference type="NCBI Taxonomy" id="54571"/>
    <lineage>
        <taxon>Bacteria</taxon>
        <taxon>Bacillati</taxon>
        <taxon>Actinomycetota</taxon>
        <taxon>Actinomycetes</taxon>
        <taxon>Kitasatosporales</taxon>
        <taxon>Streptomycetaceae</taxon>
        <taxon>Streptomyces</taxon>
    </lineage>
</organism>
<evidence type="ECO:0000313" key="2">
    <source>
        <dbReference type="Proteomes" id="UP000325211"/>
    </source>
</evidence>
<gene>
    <name evidence="1" type="ORF">DEJ50_05575</name>
</gene>
<sequence>MGPQITNILIEAGTPLLLAAAPVAGVVKAWIDYRRAVVVERWRTAQLRTALRGPVLGNGAEGHHCMCGHGEGSHRA</sequence>
<name>A0A5P2D1Z1_STRVZ</name>
<dbReference type="RefSeq" id="WP_150206466.1">
    <property type="nucleotide sequence ID" value="NZ_CP029190.1"/>
</dbReference>
<dbReference type="Proteomes" id="UP000325211">
    <property type="component" value="Chromosome"/>
</dbReference>
<accession>A0A5P2D1Z1</accession>
<dbReference type="AlphaFoldDB" id="A0A5P2D1Z1"/>